<feature type="domain" description="Transporter-associated" evidence="2">
    <location>
        <begin position="41"/>
        <end position="119"/>
    </location>
</feature>
<dbReference type="RefSeq" id="WP_277568047.1">
    <property type="nucleotide sequence ID" value="NZ_JAPDHZ010000006.1"/>
</dbReference>
<dbReference type="SUPFAM" id="SSF56176">
    <property type="entry name" value="FAD-binding/transporter-associated domain-like"/>
    <property type="match status" value="1"/>
</dbReference>
<dbReference type="InterPro" id="IPR046342">
    <property type="entry name" value="CBS_dom_sf"/>
</dbReference>
<organism evidence="3 4">
    <name type="scientific">Cohnella ginsengisoli</name>
    <dbReference type="NCBI Taxonomy" id="425004"/>
    <lineage>
        <taxon>Bacteria</taxon>
        <taxon>Bacillati</taxon>
        <taxon>Bacillota</taxon>
        <taxon>Bacilli</taxon>
        <taxon>Bacillales</taxon>
        <taxon>Paenibacillaceae</taxon>
        <taxon>Cohnella</taxon>
    </lineage>
</organism>
<dbReference type="AlphaFoldDB" id="A0A9X4KL96"/>
<keyword evidence="4" id="KW-1185">Reference proteome</keyword>
<proteinExistence type="predicted"/>
<reference evidence="3 4" key="1">
    <citation type="submission" date="2022-10" db="EMBL/GenBank/DDBJ databases">
        <title>Comparative genomic analysis of Cohnella hashimotonis sp. nov., isolated from the International Space Station.</title>
        <authorList>
            <person name="Simpson A."/>
            <person name="Venkateswaran K."/>
        </authorList>
    </citation>
    <scope>NUCLEOTIDE SEQUENCE [LARGE SCALE GENOMIC DNA]</scope>
    <source>
        <strain evidence="3 4">DSM 18997</strain>
    </source>
</reference>
<comment type="caution">
    <text evidence="3">The sequence shown here is derived from an EMBL/GenBank/DDBJ whole genome shotgun (WGS) entry which is preliminary data.</text>
</comment>
<dbReference type="SMART" id="SM01091">
    <property type="entry name" value="CorC_HlyC"/>
    <property type="match status" value="1"/>
</dbReference>
<evidence type="ECO:0000259" key="2">
    <source>
        <dbReference type="SMART" id="SM01091"/>
    </source>
</evidence>
<feature type="compositionally biased region" description="Low complexity" evidence="1">
    <location>
        <begin position="118"/>
        <end position="137"/>
    </location>
</feature>
<evidence type="ECO:0000313" key="4">
    <source>
        <dbReference type="Proteomes" id="UP001153387"/>
    </source>
</evidence>
<dbReference type="Gene3D" id="3.30.465.10">
    <property type="match status" value="1"/>
</dbReference>
<dbReference type="PANTHER" id="PTHR43099:SF2">
    <property type="entry name" value="UPF0053 PROTEIN YRKA"/>
    <property type="match status" value="1"/>
</dbReference>
<dbReference type="GO" id="GO:0050660">
    <property type="term" value="F:flavin adenine dinucleotide binding"/>
    <property type="evidence" value="ECO:0007669"/>
    <property type="project" value="InterPro"/>
</dbReference>
<dbReference type="SUPFAM" id="SSF54631">
    <property type="entry name" value="CBS-domain pair"/>
    <property type="match status" value="1"/>
</dbReference>
<dbReference type="Pfam" id="PF03471">
    <property type="entry name" value="CorC_HlyC"/>
    <property type="match status" value="1"/>
</dbReference>
<evidence type="ECO:0000256" key="1">
    <source>
        <dbReference type="SAM" id="MobiDB-lite"/>
    </source>
</evidence>
<dbReference type="InterPro" id="IPR016169">
    <property type="entry name" value="FAD-bd_PCMH_sub2"/>
</dbReference>
<gene>
    <name evidence="3" type="ORF">OMP38_28230</name>
</gene>
<dbReference type="InterPro" id="IPR051676">
    <property type="entry name" value="UPF0053_domain"/>
</dbReference>
<dbReference type="InterPro" id="IPR005170">
    <property type="entry name" value="Transptr-assoc_dom"/>
</dbReference>
<name>A0A9X4KL96_9BACL</name>
<feature type="region of interest" description="Disordered" evidence="1">
    <location>
        <begin position="115"/>
        <end position="137"/>
    </location>
</feature>
<dbReference type="Gene3D" id="3.90.1280.20">
    <property type="match status" value="1"/>
</dbReference>
<evidence type="ECO:0000313" key="3">
    <source>
        <dbReference type="EMBL" id="MDG0794292.1"/>
    </source>
</evidence>
<dbReference type="PANTHER" id="PTHR43099">
    <property type="entry name" value="UPF0053 PROTEIN YRKA"/>
    <property type="match status" value="1"/>
</dbReference>
<dbReference type="Proteomes" id="UP001153387">
    <property type="component" value="Unassembled WGS sequence"/>
</dbReference>
<protein>
    <recommendedName>
        <fullName evidence="2">Transporter-associated domain-containing protein</fullName>
    </recommendedName>
</protein>
<accession>A0A9X4KL96</accession>
<dbReference type="InterPro" id="IPR036318">
    <property type="entry name" value="FAD-bd_PCMH-like_sf"/>
</dbReference>
<dbReference type="EMBL" id="JAPDHZ010000006">
    <property type="protein sequence ID" value="MDG0794292.1"/>
    <property type="molecule type" value="Genomic_DNA"/>
</dbReference>
<sequence>MAVLLDEYGGTSGIVTIRDIIARIVGERRQQRDEDGRPLIQQLPGGQYELSGTLMIEETNRLLKTEIEDDEGVYTLGGWLMSELEEAAPGAEVSADDYTFVVAEMENRQIKRVNVRRAPAAASESQEASASAEHPSS</sequence>